<evidence type="ECO:0000259" key="5">
    <source>
        <dbReference type="PROSITE" id="PS01124"/>
    </source>
</evidence>
<reference evidence="6 7" key="1">
    <citation type="submission" date="2017-03" db="EMBL/GenBank/DDBJ databases">
        <title>Draft genome sequence of Streptomyces scabrisporus NF3, endophyte isolated from Amphipterygium adstringens.</title>
        <authorList>
            <person name="Vazquez M."/>
            <person name="Ceapa C.D."/>
            <person name="Rodriguez Luna D."/>
            <person name="Sanchez Esquivel S."/>
        </authorList>
    </citation>
    <scope>NUCLEOTIDE SEQUENCE [LARGE SCALE GENOMIC DNA]</scope>
    <source>
        <strain evidence="6 7">NF3</strain>
    </source>
</reference>
<dbReference type="InterPro" id="IPR009057">
    <property type="entry name" value="Homeodomain-like_sf"/>
</dbReference>
<keyword evidence="1" id="KW-0805">Transcription regulation</keyword>
<evidence type="ECO:0000256" key="1">
    <source>
        <dbReference type="ARBA" id="ARBA00023015"/>
    </source>
</evidence>
<evidence type="ECO:0000313" key="7">
    <source>
        <dbReference type="Proteomes" id="UP000190037"/>
    </source>
</evidence>
<keyword evidence="2" id="KW-0238">DNA-binding</keyword>
<name>A0A1T3NQ79_9ACTN</name>
<dbReference type="GO" id="GO:0000976">
    <property type="term" value="F:transcription cis-regulatory region binding"/>
    <property type="evidence" value="ECO:0007669"/>
    <property type="project" value="TreeGrafter"/>
</dbReference>
<dbReference type="InterPro" id="IPR018060">
    <property type="entry name" value="HTH_AraC"/>
</dbReference>
<keyword evidence="7" id="KW-1185">Reference proteome</keyword>
<feature type="compositionally biased region" description="Basic and acidic residues" evidence="4">
    <location>
        <begin position="84"/>
        <end position="106"/>
    </location>
</feature>
<dbReference type="InterPro" id="IPR032687">
    <property type="entry name" value="AraC-type_N"/>
</dbReference>
<evidence type="ECO:0000313" key="6">
    <source>
        <dbReference type="EMBL" id="OPC78986.1"/>
    </source>
</evidence>
<dbReference type="SMART" id="SM00342">
    <property type="entry name" value="HTH_ARAC"/>
    <property type="match status" value="1"/>
</dbReference>
<sequence length="456" mass="50297">MGPGRVAAPGHAAPDARVRPPQRPRRLPPRGRRRHRRRLTRPTPTPSHLLPHHDRRPENRDGGRAFRPDRTPPSTAEARPGDPTTRRRDTSRQQGDRKRQIPDPHCGRPSGYAPPVIEYTLSSHAARVVRDAALGAGVALSELAHLPGFEPETLANPLLRVPTASVVRTWELAVATGPPDVAIRAAESATLGRLHVWDYLFTSAGSFADGCRDAARYVSTMSDPVVEMTVVEDDRRLTVTYGIANYSPAAVTAIDEFAMAVMLKRARDARGPGVVPVHVALAHDAPKNHRHLIEAFGTRAIDFGARTNSMTFLDMDAERPRPTGPGDDELGLILRRYADNLLENARPAAGWHGRFRSVLAGSLGGEELSLEMVAHRMAMSPRTLQRRLSDLETTWRDEIESVRHEHAATLLRDTELPVQSIAGRLGYTDARALRRAFQRWTGQTPDAYRRTAVTGA</sequence>
<evidence type="ECO:0000256" key="4">
    <source>
        <dbReference type="SAM" id="MobiDB-lite"/>
    </source>
</evidence>
<dbReference type="Gene3D" id="1.10.10.60">
    <property type="entry name" value="Homeodomain-like"/>
    <property type="match status" value="1"/>
</dbReference>
<dbReference type="Pfam" id="PF12833">
    <property type="entry name" value="HTH_18"/>
    <property type="match status" value="1"/>
</dbReference>
<organism evidence="6 7">
    <name type="scientific">Embleya scabrispora</name>
    <dbReference type="NCBI Taxonomy" id="159449"/>
    <lineage>
        <taxon>Bacteria</taxon>
        <taxon>Bacillati</taxon>
        <taxon>Actinomycetota</taxon>
        <taxon>Actinomycetes</taxon>
        <taxon>Kitasatosporales</taxon>
        <taxon>Streptomycetaceae</taxon>
        <taxon>Embleya</taxon>
    </lineage>
</organism>
<feature type="compositionally biased region" description="Basic and acidic residues" evidence="4">
    <location>
        <begin position="51"/>
        <end position="70"/>
    </location>
</feature>
<dbReference type="GO" id="GO:0005829">
    <property type="term" value="C:cytosol"/>
    <property type="evidence" value="ECO:0007669"/>
    <property type="project" value="TreeGrafter"/>
</dbReference>
<dbReference type="STRING" id="159449.B4N89_33290"/>
<proteinExistence type="predicted"/>
<feature type="compositionally biased region" description="Basic residues" evidence="4">
    <location>
        <begin position="20"/>
        <end position="40"/>
    </location>
</feature>
<comment type="caution">
    <text evidence="6">The sequence shown here is derived from an EMBL/GenBank/DDBJ whole genome shotgun (WGS) entry which is preliminary data.</text>
</comment>
<protein>
    <recommendedName>
        <fullName evidence="5">HTH araC/xylS-type domain-containing protein</fullName>
    </recommendedName>
</protein>
<dbReference type="GO" id="GO:0003700">
    <property type="term" value="F:DNA-binding transcription factor activity"/>
    <property type="evidence" value="ECO:0007669"/>
    <property type="project" value="InterPro"/>
</dbReference>
<dbReference type="Pfam" id="PF12625">
    <property type="entry name" value="Arabinose_bd"/>
    <property type="match status" value="1"/>
</dbReference>
<accession>A0A1T3NQ79</accession>
<evidence type="ECO:0000256" key="3">
    <source>
        <dbReference type="ARBA" id="ARBA00023163"/>
    </source>
</evidence>
<dbReference type="PANTHER" id="PTHR47894">
    <property type="entry name" value="HTH-TYPE TRANSCRIPTIONAL REGULATOR GADX"/>
    <property type="match status" value="1"/>
</dbReference>
<dbReference type="EMBL" id="MWQN01000002">
    <property type="protein sequence ID" value="OPC78986.1"/>
    <property type="molecule type" value="Genomic_DNA"/>
</dbReference>
<keyword evidence="3" id="KW-0804">Transcription</keyword>
<feature type="domain" description="HTH araC/xylS-type" evidence="5">
    <location>
        <begin position="353"/>
        <end position="451"/>
    </location>
</feature>
<dbReference type="SUPFAM" id="SSF46689">
    <property type="entry name" value="Homeodomain-like"/>
    <property type="match status" value="1"/>
</dbReference>
<feature type="region of interest" description="Disordered" evidence="4">
    <location>
        <begin position="1"/>
        <end position="112"/>
    </location>
</feature>
<dbReference type="PROSITE" id="PS01124">
    <property type="entry name" value="HTH_ARAC_FAMILY_2"/>
    <property type="match status" value="1"/>
</dbReference>
<dbReference type="PANTHER" id="PTHR47894:SF4">
    <property type="entry name" value="HTH-TYPE TRANSCRIPTIONAL REGULATOR GADX"/>
    <property type="match status" value="1"/>
</dbReference>
<evidence type="ECO:0000256" key="2">
    <source>
        <dbReference type="ARBA" id="ARBA00023125"/>
    </source>
</evidence>
<gene>
    <name evidence="6" type="ORF">B4N89_33290</name>
</gene>
<dbReference type="Proteomes" id="UP000190037">
    <property type="component" value="Unassembled WGS sequence"/>
</dbReference>
<dbReference type="AlphaFoldDB" id="A0A1T3NQ79"/>